<evidence type="ECO:0000313" key="3">
    <source>
        <dbReference type="Proteomes" id="UP000654471"/>
    </source>
</evidence>
<gene>
    <name evidence="2" type="ORF">GCM10010211_80180</name>
</gene>
<evidence type="ECO:0000256" key="1">
    <source>
        <dbReference type="SAM" id="MobiDB-lite"/>
    </source>
</evidence>
<evidence type="ECO:0000313" key="2">
    <source>
        <dbReference type="EMBL" id="GGV00827.1"/>
    </source>
</evidence>
<dbReference type="EMBL" id="BMRP01000068">
    <property type="protein sequence ID" value="GGV00827.1"/>
    <property type="molecule type" value="Genomic_DNA"/>
</dbReference>
<keyword evidence="3" id="KW-1185">Reference proteome</keyword>
<comment type="caution">
    <text evidence="2">The sequence shown here is derived from an EMBL/GenBank/DDBJ whole genome shotgun (WGS) entry which is preliminary data.</text>
</comment>
<dbReference type="Proteomes" id="UP000654471">
    <property type="component" value="Unassembled WGS sequence"/>
</dbReference>
<reference evidence="3" key="1">
    <citation type="journal article" date="2019" name="Int. J. Syst. Evol. Microbiol.">
        <title>The Global Catalogue of Microorganisms (GCM) 10K type strain sequencing project: providing services to taxonomists for standard genome sequencing and annotation.</title>
        <authorList>
            <consortium name="The Broad Institute Genomics Platform"/>
            <consortium name="The Broad Institute Genome Sequencing Center for Infectious Disease"/>
            <person name="Wu L."/>
            <person name="Ma J."/>
        </authorList>
    </citation>
    <scope>NUCLEOTIDE SEQUENCE [LARGE SCALE GENOMIC DNA]</scope>
    <source>
        <strain evidence="3">JCM 3399</strain>
    </source>
</reference>
<organism evidence="2 3">
    <name type="scientific">Streptomyces albospinus</name>
    <dbReference type="NCBI Taxonomy" id="285515"/>
    <lineage>
        <taxon>Bacteria</taxon>
        <taxon>Bacillati</taxon>
        <taxon>Actinomycetota</taxon>
        <taxon>Actinomycetes</taxon>
        <taxon>Kitasatosporales</taxon>
        <taxon>Streptomycetaceae</taxon>
        <taxon>Streptomyces</taxon>
    </lineage>
</organism>
<feature type="region of interest" description="Disordered" evidence="1">
    <location>
        <begin position="74"/>
        <end position="111"/>
    </location>
</feature>
<sequence>MNWPGPRPIHGDQVRVITGSDVMTFVGDIKSVGVMRDGCGSVELTLPDADPQQRRALEGATGLFEYWMYRGDSGVPIPRPEDQQYASDRRRPPGGHRYALKGPPCEESARR</sequence>
<feature type="compositionally biased region" description="Basic and acidic residues" evidence="1">
    <location>
        <begin position="79"/>
        <end position="91"/>
    </location>
</feature>
<proteinExistence type="predicted"/>
<protein>
    <submittedName>
        <fullName evidence="2">Uncharacterized protein</fullName>
    </submittedName>
</protein>
<accession>A0ABQ2VRB9</accession>
<name>A0ABQ2VRB9_9ACTN</name>